<proteinExistence type="predicted"/>
<dbReference type="AlphaFoldDB" id="A0A383DMU2"/>
<evidence type="ECO:0000256" key="1">
    <source>
        <dbReference type="SAM" id="MobiDB-lite"/>
    </source>
</evidence>
<reference evidence="2" key="1">
    <citation type="submission" date="2018-05" db="EMBL/GenBank/DDBJ databases">
        <authorList>
            <person name="Lanie J.A."/>
            <person name="Ng W.-L."/>
            <person name="Kazmierczak K.M."/>
            <person name="Andrzejewski T.M."/>
            <person name="Davidsen T.M."/>
            <person name="Wayne K.J."/>
            <person name="Tettelin H."/>
            <person name="Glass J.I."/>
            <person name="Rusch D."/>
            <person name="Podicherti R."/>
            <person name="Tsui H.-C.T."/>
            <person name="Winkler M.E."/>
        </authorList>
    </citation>
    <scope>NUCLEOTIDE SEQUENCE</scope>
</reference>
<dbReference type="EMBL" id="UINC01218523">
    <property type="protein sequence ID" value="SVE45580.1"/>
    <property type="molecule type" value="Genomic_DNA"/>
</dbReference>
<sequence length="49" mass="5462">MKIVPSKGRFLNEKEVLGEKWYAEQIKASAARPMGGAEGEARGWGSRQR</sequence>
<accession>A0A383DMU2</accession>
<feature type="non-terminal residue" evidence="2">
    <location>
        <position position="49"/>
    </location>
</feature>
<feature type="region of interest" description="Disordered" evidence="1">
    <location>
        <begin position="30"/>
        <end position="49"/>
    </location>
</feature>
<name>A0A383DMU2_9ZZZZ</name>
<gene>
    <name evidence="2" type="ORF">METZ01_LOCUS498434</name>
</gene>
<organism evidence="2">
    <name type="scientific">marine metagenome</name>
    <dbReference type="NCBI Taxonomy" id="408172"/>
    <lineage>
        <taxon>unclassified sequences</taxon>
        <taxon>metagenomes</taxon>
        <taxon>ecological metagenomes</taxon>
    </lineage>
</organism>
<protein>
    <submittedName>
        <fullName evidence="2">Uncharacterized protein</fullName>
    </submittedName>
</protein>
<evidence type="ECO:0000313" key="2">
    <source>
        <dbReference type="EMBL" id="SVE45580.1"/>
    </source>
</evidence>